<evidence type="ECO:0000313" key="9">
    <source>
        <dbReference type="EMBL" id="ACY12877.1"/>
    </source>
</evidence>
<dbReference type="GO" id="GO:0005737">
    <property type="term" value="C:cytoplasm"/>
    <property type="evidence" value="ECO:0007669"/>
    <property type="project" value="UniProtKB-SubCell"/>
</dbReference>
<keyword evidence="2 5" id="KW-0436">Ligase</keyword>
<dbReference type="GO" id="GO:0003963">
    <property type="term" value="F:RNA-3'-phosphate cyclase activity"/>
    <property type="evidence" value="ECO:0007669"/>
    <property type="project" value="UniProtKB-UniRule"/>
</dbReference>
<evidence type="ECO:0000256" key="3">
    <source>
        <dbReference type="ARBA" id="ARBA00022741"/>
    </source>
</evidence>
<dbReference type="AlphaFoldDB" id="D0LHL5"/>
<dbReference type="NCBIfam" id="TIGR03399">
    <property type="entry name" value="RNA_3prim_cycl"/>
    <property type="match status" value="1"/>
</dbReference>
<dbReference type="GO" id="GO:0006396">
    <property type="term" value="P:RNA processing"/>
    <property type="evidence" value="ECO:0007669"/>
    <property type="project" value="UniProtKB-UniRule"/>
</dbReference>
<feature type="binding site" evidence="5">
    <location>
        <position position="103"/>
    </location>
    <ligand>
        <name>ATP</name>
        <dbReference type="ChEBI" id="CHEBI:30616"/>
    </ligand>
</feature>
<dbReference type="SUPFAM" id="SSF52913">
    <property type="entry name" value="RNA 3'-terminal phosphate cyclase, RPTC, insert domain"/>
    <property type="match status" value="1"/>
</dbReference>
<evidence type="ECO:0000256" key="1">
    <source>
        <dbReference type="ARBA" id="ARBA00009206"/>
    </source>
</evidence>
<dbReference type="InterPro" id="IPR000228">
    <property type="entry name" value="RNA3'_term_phos_cyc"/>
</dbReference>
<dbReference type="PIRSF" id="PIRSF005378">
    <property type="entry name" value="RNA3'_term_phos_cycl_euk"/>
    <property type="match status" value="1"/>
</dbReference>
<dbReference type="InterPro" id="IPR023797">
    <property type="entry name" value="RNA3'_phos_cyclase_dom"/>
</dbReference>
<dbReference type="Pfam" id="PF05189">
    <property type="entry name" value="RTC_insert"/>
    <property type="match status" value="1"/>
</dbReference>
<keyword evidence="3 5" id="KW-0547">Nucleotide-binding</keyword>
<dbReference type="InterPro" id="IPR037136">
    <property type="entry name" value="RNA3'_phos_cyclase_dom_sf"/>
</dbReference>
<dbReference type="EMBL" id="CP001804">
    <property type="protein sequence ID" value="ACY12877.1"/>
    <property type="molecule type" value="Genomic_DNA"/>
</dbReference>
<dbReference type="InterPro" id="IPR017770">
    <property type="entry name" value="RNA3'_term_phos_cyc_type_1"/>
</dbReference>
<accession>D0LHL5</accession>
<protein>
    <recommendedName>
        <fullName evidence="5 6">RNA 3'-terminal phosphate cyclase</fullName>
        <shortName evidence="5">RNA cyclase</shortName>
        <shortName evidence="5">RNA-3'-phosphate cyclase</shortName>
        <ecNumber evidence="5 6">6.5.1.4</ecNumber>
    </recommendedName>
</protein>
<comment type="function">
    <text evidence="5">Catalyzes the conversion of 3'-phosphate to a 2',3'-cyclic phosphodiester at the end of RNA. The mechanism of action of the enzyme occurs in 3 steps: (A) adenylation of the enzyme by ATP; (B) transfer of adenylate to an RNA-N3'P to produce RNA-N3'PP5'A; (C) and attack of the adjacent 2'-hydroxyl on the 3'-phosphorus in the diester linkage to produce the cyclic end product. The biological role of this enzyme is unknown but it is likely to function in some aspects of cellular RNA processing.</text>
</comment>
<evidence type="ECO:0000256" key="6">
    <source>
        <dbReference type="NCBIfam" id="TIGR03399"/>
    </source>
</evidence>
<reference evidence="9 10" key="1">
    <citation type="journal article" date="2010" name="Stand. Genomic Sci.">
        <title>Complete genome sequence of Haliangium ochraceum type strain (SMP-2).</title>
        <authorList>
            <consortium name="US DOE Joint Genome Institute (JGI-PGF)"/>
            <person name="Ivanova N."/>
            <person name="Daum C."/>
            <person name="Lang E."/>
            <person name="Abt B."/>
            <person name="Kopitz M."/>
            <person name="Saunders E."/>
            <person name="Lapidus A."/>
            <person name="Lucas S."/>
            <person name="Glavina Del Rio T."/>
            <person name="Nolan M."/>
            <person name="Tice H."/>
            <person name="Copeland A."/>
            <person name="Cheng J.F."/>
            <person name="Chen F."/>
            <person name="Bruce D."/>
            <person name="Goodwin L."/>
            <person name="Pitluck S."/>
            <person name="Mavromatis K."/>
            <person name="Pati A."/>
            <person name="Mikhailova N."/>
            <person name="Chen A."/>
            <person name="Palaniappan K."/>
            <person name="Land M."/>
            <person name="Hauser L."/>
            <person name="Chang Y.J."/>
            <person name="Jeffries C.D."/>
            <person name="Detter J.C."/>
            <person name="Brettin T."/>
            <person name="Rohde M."/>
            <person name="Goker M."/>
            <person name="Bristow J."/>
            <person name="Markowitz V."/>
            <person name="Eisen J.A."/>
            <person name="Hugenholtz P."/>
            <person name="Kyrpides N.C."/>
            <person name="Klenk H.P."/>
        </authorList>
    </citation>
    <scope>NUCLEOTIDE SEQUENCE [LARGE SCALE GENOMIC DNA]</scope>
    <source>
        <strain evidence="10">DSM 14365 / CIP 107738 / JCM 11303 / AJ 13395 / SMP-2</strain>
    </source>
</reference>
<comment type="similarity">
    <text evidence="1 5">Belongs to the RNA 3'-terminal cyclase family. Type 1 subfamily.</text>
</comment>
<name>D0LHL5_HALO1</name>
<dbReference type="PANTHER" id="PTHR11096:SF0">
    <property type="entry name" value="RNA 3'-TERMINAL PHOSPHATE CYCLASE"/>
    <property type="match status" value="1"/>
</dbReference>
<sequence>MGADIVIDGAAGEGGGQILRSALALAAVSGRAVVIDGIRARRRKPGLMRQHLTAARAVAEVCGGALEGDELGARRLRFVPGAVRGGEYRFAVATAGSACLVFQTVLWPLLAADAPSRVVFEGGTHNPMAPPFDFLARVFVPVLARMGVAMSLRLERPGFYPAGGGRFAVELQPGPLRPLELFDAGPVRAVRARALVANLASGIGRRELAEVRAVLDWPEQACWVERADEAAGTGNVLLLELEREGVSELVCGFGERGKPAERVAREAAAEVQVYLACGAPVGEHLADQLVIPMALAGGGGFCTGALSSHARTNIEVVRRFVPVDVRVDEIPDSGHTRVRFGA</sequence>
<evidence type="ECO:0000313" key="10">
    <source>
        <dbReference type="Proteomes" id="UP000001880"/>
    </source>
</evidence>
<dbReference type="Gene3D" id="3.65.10.20">
    <property type="entry name" value="RNA 3'-terminal phosphate cyclase domain"/>
    <property type="match status" value="1"/>
</dbReference>
<keyword evidence="5" id="KW-0963">Cytoplasm</keyword>
<dbReference type="Pfam" id="PF01137">
    <property type="entry name" value="RTC"/>
    <property type="match status" value="1"/>
</dbReference>
<comment type="catalytic activity">
    <reaction evidence="4 5">
        <text>a 3'-end 3'-phospho-ribonucleotide-RNA + ATP = a 3'-end 2',3'-cyclophospho-ribonucleotide-RNA + AMP + diphosphate</text>
        <dbReference type="Rhea" id="RHEA:23976"/>
        <dbReference type="Rhea" id="RHEA-COMP:10463"/>
        <dbReference type="Rhea" id="RHEA-COMP:10464"/>
        <dbReference type="ChEBI" id="CHEBI:30616"/>
        <dbReference type="ChEBI" id="CHEBI:33019"/>
        <dbReference type="ChEBI" id="CHEBI:83062"/>
        <dbReference type="ChEBI" id="CHEBI:83064"/>
        <dbReference type="ChEBI" id="CHEBI:456215"/>
        <dbReference type="EC" id="6.5.1.4"/>
    </reaction>
</comment>
<feature type="active site" description="Tele-AMP-histidine intermediate" evidence="5">
    <location>
        <position position="309"/>
    </location>
</feature>
<dbReference type="HOGENOM" id="CLU_027882_0_0_7"/>
<keyword evidence="5" id="KW-0067">ATP-binding</keyword>
<feature type="domain" description="RNA 3'-terminal phosphate cyclase" evidence="7">
    <location>
        <begin position="12"/>
        <end position="327"/>
    </location>
</feature>
<comment type="subcellular location">
    <subcellularLocation>
        <location evidence="5">Cytoplasm</location>
    </subcellularLocation>
</comment>
<dbReference type="KEGG" id="hoh:Hoch_0236"/>
<dbReference type="PANTHER" id="PTHR11096">
    <property type="entry name" value="RNA 3' TERMINAL PHOSPHATE CYCLASE"/>
    <property type="match status" value="1"/>
</dbReference>
<dbReference type="eggNOG" id="COG0430">
    <property type="taxonomic scope" value="Bacteria"/>
</dbReference>
<keyword evidence="10" id="KW-1185">Reference proteome</keyword>
<dbReference type="Gene3D" id="3.30.360.20">
    <property type="entry name" value="RNA 3'-terminal phosphate cyclase, insert domain"/>
    <property type="match status" value="1"/>
</dbReference>
<proteinExistence type="inferred from homology"/>
<dbReference type="InterPro" id="IPR013792">
    <property type="entry name" value="RNA3'P_cycl/enolpyr_Trfase_a/b"/>
</dbReference>
<evidence type="ECO:0000256" key="5">
    <source>
        <dbReference type="HAMAP-Rule" id="MF_00200"/>
    </source>
</evidence>
<dbReference type="STRING" id="502025.Hoch_0236"/>
<feature type="domain" description="RNA 3'-terminal phosphate cyclase insert" evidence="8">
    <location>
        <begin position="183"/>
        <end position="275"/>
    </location>
</feature>
<organism evidence="9 10">
    <name type="scientific">Haliangium ochraceum (strain DSM 14365 / JCM 11303 / SMP-2)</name>
    <dbReference type="NCBI Taxonomy" id="502025"/>
    <lineage>
        <taxon>Bacteria</taxon>
        <taxon>Pseudomonadati</taxon>
        <taxon>Myxococcota</taxon>
        <taxon>Polyangia</taxon>
        <taxon>Haliangiales</taxon>
        <taxon>Kofleriaceae</taxon>
        <taxon>Haliangium</taxon>
    </lineage>
</organism>
<evidence type="ECO:0000256" key="4">
    <source>
        <dbReference type="ARBA" id="ARBA00024481"/>
    </source>
</evidence>
<evidence type="ECO:0000259" key="8">
    <source>
        <dbReference type="Pfam" id="PF05189"/>
    </source>
</evidence>
<dbReference type="EC" id="6.5.1.4" evidence="5 6"/>
<feature type="binding site" evidence="5">
    <location>
        <begin position="284"/>
        <end position="288"/>
    </location>
    <ligand>
        <name>ATP</name>
        <dbReference type="ChEBI" id="CHEBI:30616"/>
    </ligand>
</feature>
<evidence type="ECO:0000259" key="7">
    <source>
        <dbReference type="Pfam" id="PF01137"/>
    </source>
</evidence>
<dbReference type="NCBIfam" id="NF003246">
    <property type="entry name" value="PRK04204.1-2"/>
    <property type="match status" value="1"/>
</dbReference>
<dbReference type="Proteomes" id="UP000001880">
    <property type="component" value="Chromosome"/>
</dbReference>
<dbReference type="HAMAP" id="MF_00200">
    <property type="entry name" value="RTC"/>
    <property type="match status" value="1"/>
</dbReference>
<dbReference type="InterPro" id="IPR036553">
    <property type="entry name" value="RPTC_insert"/>
</dbReference>
<dbReference type="InterPro" id="IPR013791">
    <property type="entry name" value="RNA3'-term_phos_cycl_insert"/>
</dbReference>
<evidence type="ECO:0000256" key="2">
    <source>
        <dbReference type="ARBA" id="ARBA00022598"/>
    </source>
</evidence>
<dbReference type="GO" id="GO:0005524">
    <property type="term" value="F:ATP binding"/>
    <property type="evidence" value="ECO:0007669"/>
    <property type="project" value="UniProtKB-KW"/>
</dbReference>
<dbReference type="OrthoDB" id="9789235at2"/>
<gene>
    <name evidence="5" type="primary">rtcA</name>
    <name evidence="9" type="ordered locus">Hoch_0236</name>
</gene>
<dbReference type="SUPFAM" id="SSF55205">
    <property type="entry name" value="EPT/RTPC-like"/>
    <property type="match status" value="2"/>
</dbReference>
<dbReference type="RefSeq" id="WP_012825504.1">
    <property type="nucleotide sequence ID" value="NC_013440.1"/>
</dbReference>